<name>A0ABM7WSZ6_9BACT</name>
<dbReference type="SUPFAM" id="SSF103196">
    <property type="entry name" value="Roadblock/LC7 domain"/>
    <property type="match status" value="1"/>
</dbReference>
<organism evidence="2 3">
    <name type="scientific">Anaeromyxobacter oryzae</name>
    <dbReference type="NCBI Taxonomy" id="2918170"/>
    <lineage>
        <taxon>Bacteria</taxon>
        <taxon>Pseudomonadati</taxon>
        <taxon>Myxococcota</taxon>
        <taxon>Myxococcia</taxon>
        <taxon>Myxococcales</taxon>
        <taxon>Cystobacterineae</taxon>
        <taxon>Anaeromyxobacteraceae</taxon>
        <taxon>Anaeromyxobacter</taxon>
    </lineage>
</organism>
<reference evidence="3" key="1">
    <citation type="journal article" date="2022" name="Int. J. Syst. Evol. Microbiol.">
        <title>Anaeromyxobacter oryzae sp. nov., Anaeromyxobacter diazotrophicus sp. nov. and Anaeromyxobacter paludicola sp. nov., isolated from paddy soils.</title>
        <authorList>
            <person name="Itoh H."/>
            <person name="Xu Z."/>
            <person name="Mise K."/>
            <person name="Masuda Y."/>
            <person name="Ushijima N."/>
            <person name="Hayakawa C."/>
            <person name="Shiratori Y."/>
            <person name="Senoo K."/>
        </authorList>
    </citation>
    <scope>NUCLEOTIDE SEQUENCE [LARGE SCALE GENOMIC DNA]</scope>
    <source>
        <strain evidence="3">Red232</strain>
    </source>
</reference>
<accession>A0ABM7WSZ6</accession>
<protein>
    <submittedName>
        <fullName evidence="2">Dynein regulation protein LC7</fullName>
    </submittedName>
</protein>
<dbReference type="RefSeq" id="WP_248360239.1">
    <property type="nucleotide sequence ID" value="NZ_AP025591.1"/>
</dbReference>
<evidence type="ECO:0000259" key="1">
    <source>
        <dbReference type="SMART" id="SM00960"/>
    </source>
</evidence>
<dbReference type="Pfam" id="PF03259">
    <property type="entry name" value="Robl_LC7"/>
    <property type="match status" value="1"/>
</dbReference>
<gene>
    <name evidence="2" type="primary">mglB</name>
    <name evidence="2" type="ORF">AMOR_15410</name>
</gene>
<evidence type="ECO:0000313" key="3">
    <source>
        <dbReference type="Proteomes" id="UP001162891"/>
    </source>
</evidence>
<dbReference type="Proteomes" id="UP001162891">
    <property type="component" value="Chromosome"/>
</dbReference>
<proteinExistence type="predicted"/>
<dbReference type="InterPro" id="IPR004942">
    <property type="entry name" value="Roadblock/LAMTOR2_dom"/>
</dbReference>
<dbReference type="SMART" id="SM00960">
    <property type="entry name" value="Robl_LC7"/>
    <property type="match status" value="1"/>
</dbReference>
<evidence type="ECO:0000313" key="2">
    <source>
        <dbReference type="EMBL" id="BDG02545.1"/>
    </source>
</evidence>
<dbReference type="EMBL" id="AP025591">
    <property type="protein sequence ID" value="BDG02545.1"/>
    <property type="molecule type" value="Genomic_DNA"/>
</dbReference>
<dbReference type="Gene3D" id="3.30.450.30">
    <property type="entry name" value="Dynein light chain 2a, cytoplasmic"/>
    <property type="match status" value="1"/>
</dbReference>
<sequence length="159" mass="17025">MNSGLVMYEEEFRLIAGICDRLTRDANAKVVFLVDKNGQLIASSGQAQNLDTTSLASLTAGNVAAMGGLAKLIGEKEFPNQFHEGERESLHMSIVGGRVVLVVIFDAKSSLGLVRLRVKKAGEELAKVFETLAKKQAAPGAASPFAEITDDDIDNLFSE</sequence>
<feature type="domain" description="Roadblock/LAMTOR2" evidence="1">
    <location>
        <begin position="15"/>
        <end position="105"/>
    </location>
</feature>
<dbReference type="InterPro" id="IPR037587">
    <property type="entry name" value="LAMTOR2-like"/>
</dbReference>
<keyword evidence="3" id="KW-1185">Reference proteome</keyword>
<dbReference type="PANTHER" id="PTHR13323">
    <property type="entry name" value="LATE ENDOSOMAL/LYSOSOMAL MP1 INTERACTING PROTEIN"/>
    <property type="match status" value="1"/>
</dbReference>